<evidence type="ECO:0000313" key="3">
    <source>
        <dbReference type="RefSeq" id="XP_011637391.1"/>
    </source>
</evidence>
<sequence>MEASNQNALINYLIIICHVPQPIRTLHFHVADSFDSWRPCPWHQRNDEGLGGKSSGLGGGGNGDLDGNGGGPGSSDGLGCGPKSRYISNCFFSFLISALRTDKSSIFSLVLFIMLEKKHILKIIL</sequence>
<protein>
    <submittedName>
        <fullName evidence="3">Uncharacterized protein LOC105427383</fullName>
    </submittedName>
</protein>
<name>A0A6I9W6V9_9HYME</name>
<dbReference type="RefSeq" id="XP_011637391.1">
    <property type="nucleotide sequence ID" value="XM_011639089.1"/>
</dbReference>
<proteinExistence type="predicted"/>
<dbReference type="KEGG" id="pbar:105427383"/>
<reference evidence="3" key="1">
    <citation type="submission" date="2025-08" db="UniProtKB">
        <authorList>
            <consortium name="RefSeq"/>
        </authorList>
    </citation>
    <scope>IDENTIFICATION</scope>
</reference>
<evidence type="ECO:0000256" key="1">
    <source>
        <dbReference type="SAM" id="MobiDB-lite"/>
    </source>
</evidence>
<evidence type="ECO:0000313" key="2">
    <source>
        <dbReference type="Proteomes" id="UP000504615"/>
    </source>
</evidence>
<dbReference type="AlphaFoldDB" id="A0A6I9W6V9"/>
<organism evidence="2 3">
    <name type="scientific">Pogonomyrmex barbatus</name>
    <name type="common">red harvester ant</name>
    <dbReference type="NCBI Taxonomy" id="144034"/>
    <lineage>
        <taxon>Eukaryota</taxon>
        <taxon>Metazoa</taxon>
        <taxon>Ecdysozoa</taxon>
        <taxon>Arthropoda</taxon>
        <taxon>Hexapoda</taxon>
        <taxon>Insecta</taxon>
        <taxon>Pterygota</taxon>
        <taxon>Neoptera</taxon>
        <taxon>Endopterygota</taxon>
        <taxon>Hymenoptera</taxon>
        <taxon>Apocrita</taxon>
        <taxon>Aculeata</taxon>
        <taxon>Formicoidea</taxon>
        <taxon>Formicidae</taxon>
        <taxon>Myrmicinae</taxon>
        <taxon>Pogonomyrmex</taxon>
    </lineage>
</organism>
<dbReference type="Proteomes" id="UP000504615">
    <property type="component" value="Unplaced"/>
</dbReference>
<accession>A0A6I9W6V9</accession>
<keyword evidence="2" id="KW-1185">Reference proteome</keyword>
<gene>
    <name evidence="3" type="primary">LOC105427383</name>
</gene>
<dbReference type="GeneID" id="105427383"/>
<feature type="region of interest" description="Disordered" evidence="1">
    <location>
        <begin position="51"/>
        <end position="76"/>
    </location>
</feature>